<dbReference type="InterPro" id="IPR036388">
    <property type="entry name" value="WH-like_DNA-bd_sf"/>
</dbReference>
<dbReference type="InterPro" id="IPR001077">
    <property type="entry name" value="COMT_C"/>
</dbReference>
<organism evidence="6 7">
    <name type="scientific">Kibdelosporangium philippinense</name>
    <dbReference type="NCBI Taxonomy" id="211113"/>
    <lineage>
        <taxon>Bacteria</taxon>
        <taxon>Bacillati</taxon>
        <taxon>Actinomycetota</taxon>
        <taxon>Actinomycetes</taxon>
        <taxon>Pseudonocardiales</taxon>
        <taxon>Pseudonocardiaceae</taxon>
        <taxon>Kibdelosporangium</taxon>
    </lineage>
</organism>
<dbReference type="InterPro" id="IPR029063">
    <property type="entry name" value="SAM-dependent_MTases_sf"/>
</dbReference>
<dbReference type="PROSITE" id="PS51683">
    <property type="entry name" value="SAM_OMT_II"/>
    <property type="match status" value="1"/>
</dbReference>
<reference evidence="6 7" key="1">
    <citation type="submission" date="2021-12" db="EMBL/GenBank/DDBJ databases">
        <title>Genome sequence of Kibdelosporangium philippinense ATCC 49844.</title>
        <authorList>
            <person name="Fedorov E.A."/>
            <person name="Omeragic M."/>
            <person name="Shalygina K.F."/>
            <person name="Maclea K.S."/>
        </authorList>
    </citation>
    <scope>NUCLEOTIDE SEQUENCE [LARGE SCALE GENOMIC DNA]</scope>
    <source>
        <strain evidence="6 7">ATCC 49844</strain>
    </source>
</reference>
<evidence type="ECO:0000313" key="6">
    <source>
        <dbReference type="EMBL" id="MCE7007771.1"/>
    </source>
</evidence>
<dbReference type="EMBL" id="JAJVCN010000003">
    <property type="protein sequence ID" value="MCE7007771.1"/>
    <property type="molecule type" value="Genomic_DNA"/>
</dbReference>
<sequence length="340" mass="36113">MADQAARQLLRQVSMGAMATYVVGAATKLGLADVIGDRVCSTETVAEAYGVPAERMVRLLRALAALGLCVEESAGQFGLTEAGSFLRTDHPESAHALVRMFTDPIMLHAWADLDTSVRTGKPAFDAVFGKPFFGHLADRPEMSALFNASMSQATRAVAAFVPDHFDFGRFRTIADIGGGDGTLLAAILNAHPQPRGILFDTAEGSAQAVATLAPMQGRCSIVVGDFFETAPAGVDCYVLKSVIHDWNDEQAGRILQHCRAAVPADGVLVVIEPVLPDLVEPGTSPGLYLSDMNMLVNLGGRERTRAEFAKLFADNGFELIETIALPPEIGFSVLVATPNG</sequence>
<feature type="domain" description="O-methyltransferase C-terminal" evidence="4">
    <location>
        <begin position="110"/>
        <end position="318"/>
    </location>
</feature>
<protein>
    <submittedName>
        <fullName evidence="6">Methyltransferase</fullName>
    </submittedName>
</protein>
<proteinExistence type="predicted"/>
<gene>
    <name evidence="6" type="ORF">LWC34_33860</name>
</gene>
<name>A0ABS8ZJ03_9PSEU</name>
<dbReference type="InterPro" id="IPR012967">
    <property type="entry name" value="COMT_dimerisation"/>
</dbReference>
<evidence type="ECO:0000259" key="5">
    <source>
        <dbReference type="Pfam" id="PF08100"/>
    </source>
</evidence>
<dbReference type="InterPro" id="IPR036390">
    <property type="entry name" value="WH_DNA-bd_sf"/>
</dbReference>
<dbReference type="SUPFAM" id="SSF53335">
    <property type="entry name" value="S-adenosyl-L-methionine-dependent methyltransferases"/>
    <property type="match status" value="1"/>
</dbReference>
<dbReference type="GO" id="GO:0032259">
    <property type="term" value="P:methylation"/>
    <property type="evidence" value="ECO:0007669"/>
    <property type="project" value="UniProtKB-KW"/>
</dbReference>
<keyword evidence="2" id="KW-0808">Transferase</keyword>
<evidence type="ECO:0000313" key="7">
    <source>
        <dbReference type="Proteomes" id="UP001521150"/>
    </source>
</evidence>
<evidence type="ECO:0000256" key="2">
    <source>
        <dbReference type="ARBA" id="ARBA00022679"/>
    </source>
</evidence>
<dbReference type="SUPFAM" id="SSF46785">
    <property type="entry name" value="Winged helix' DNA-binding domain"/>
    <property type="match status" value="1"/>
</dbReference>
<comment type="caution">
    <text evidence="6">The sequence shown here is derived from an EMBL/GenBank/DDBJ whole genome shotgun (WGS) entry which is preliminary data.</text>
</comment>
<dbReference type="Gene3D" id="1.10.10.10">
    <property type="entry name" value="Winged helix-like DNA-binding domain superfamily/Winged helix DNA-binding domain"/>
    <property type="match status" value="1"/>
</dbReference>
<evidence type="ECO:0000256" key="1">
    <source>
        <dbReference type="ARBA" id="ARBA00022603"/>
    </source>
</evidence>
<keyword evidence="7" id="KW-1185">Reference proteome</keyword>
<dbReference type="Pfam" id="PF00891">
    <property type="entry name" value="Methyltransf_2"/>
    <property type="match status" value="1"/>
</dbReference>
<evidence type="ECO:0000256" key="3">
    <source>
        <dbReference type="ARBA" id="ARBA00022691"/>
    </source>
</evidence>
<keyword evidence="3" id="KW-0949">S-adenosyl-L-methionine</keyword>
<dbReference type="Proteomes" id="UP001521150">
    <property type="component" value="Unassembled WGS sequence"/>
</dbReference>
<dbReference type="PIRSF" id="PIRSF005739">
    <property type="entry name" value="O-mtase"/>
    <property type="match status" value="1"/>
</dbReference>
<dbReference type="Pfam" id="PF08100">
    <property type="entry name" value="Dimerisation"/>
    <property type="match status" value="1"/>
</dbReference>
<dbReference type="RefSeq" id="WP_233729337.1">
    <property type="nucleotide sequence ID" value="NZ_JAJVCN010000003.1"/>
</dbReference>
<keyword evidence="1 6" id="KW-0489">Methyltransferase</keyword>
<dbReference type="PANTHER" id="PTHR43712">
    <property type="entry name" value="PUTATIVE (AFU_ORTHOLOGUE AFUA_4G14580)-RELATED"/>
    <property type="match status" value="1"/>
</dbReference>
<dbReference type="PANTHER" id="PTHR43712:SF2">
    <property type="entry name" value="O-METHYLTRANSFERASE CICE"/>
    <property type="match status" value="1"/>
</dbReference>
<dbReference type="GO" id="GO:0008168">
    <property type="term" value="F:methyltransferase activity"/>
    <property type="evidence" value="ECO:0007669"/>
    <property type="project" value="UniProtKB-KW"/>
</dbReference>
<dbReference type="Gene3D" id="3.40.50.150">
    <property type="entry name" value="Vaccinia Virus protein VP39"/>
    <property type="match status" value="1"/>
</dbReference>
<accession>A0ABS8ZJ03</accession>
<dbReference type="InterPro" id="IPR016461">
    <property type="entry name" value="COMT-like"/>
</dbReference>
<feature type="domain" description="O-methyltransferase dimerisation" evidence="5">
    <location>
        <begin position="15"/>
        <end position="87"/>
    </location>
</feature>
<evidence type="ECO:0000259" key="4">
    <source>
        <dbReference type="Pfam" id="PF00891"/>
    </source>
</evidence>
<dbReference type="Gene3D" id="1.10.287.1350">
    <property type="match status" value="1"/>
</dbReference>